<evidence type="ECO:0000256" key="12">
    <source>
        <dbReference type="ARBA" id="ARBA00023012"/>
    </source>
</evidence>
<keyword evidence="12" id="KW-0902">Two-component regulatory system</keyword>
<evidence type="ECO:0000256" key="4">
    <source>
        <dbReference type="ARBA" id="ARBA00022475"/>
    </source>
</evidence>
<dbReference type="PROSITE" id="PS50885">
    <property type="entry name" value="HAMP"/>
    <property type="match status" value="1"/>
</dbReference>
<dbReference type="InterPro" id="IPR050398">
    <property type="entry name" value="HssS/ArlS-like"/>
</dbReference>
<dbReference type="EC" id="2.7.13.3" evidence="3"/>
<evidence type="ECO:0000256" key="10">
    <source>
        <dbReference type="ARBA" id="ARBA00022840"/>
    </source>
</evidence>
<evidence type="ECO:0000313" key="17">
    <source>
        <dbReference type="EMBL" id="TKH10757.1"/>
    </source>
</evidence>
<evidence type="ECO:0000256" key="14">
    <source>
        <dbReference type="SAM" id="Phobius"/>
    </source>
</evidence>
<dbReference type="Pfam" id="PF02518">
    <property type="entry name" value="HATPase_c"/>
    <property type="match status" value="1"/>
</dbReference>
<keyword evidence="7 14" id="KW-0812">Transmembrane</keyword>
<sequence>MGTVCPNRRRALIRRSGIGRIGRMLKSLQTRILLYSLLIASVPLLILGIISYGSQRSLLEKEAKNALNAGSLNIVNETYSYLNERISDVKLMSANSVIINPGHSKEEKSEELKKFIDAKGNYYGVLHLDMEGNVIADTSNKMIGDNLAQRIWFKEAIEGHEFLSDVYKTRAFSEPIIALSAPVYDNAGKMIGVVSPAFRLEGLWELMEKKANEISEKYPVNFFMINQEGIMISKKDPHGVMQDSALKEMGLTKGKLMEASLSDDLYSAENGEKIYSIQPVHTIAKTENKWFVVVGADKKQVFQPLNDLLTRYLTIYSIVFVSIILAVYLLTKTLVRPVQELVEATEDFIGGKEFIISDKRSFEEMEKLNLAFLRMMETIEDREKEIVRTEKLKYVGQLAAGVAHEIRNPLTTIKGFFQLLKSQDHDKTLIEKYSDVMLHEVDRVNVFVTQLLDLAKPHQLEWEKIDLKDLLEEIIDTYIPSIPSFHVRLINEVTHSVVVYSDRNRLRQVLLNVLNNSCEAIEARGQIELRHNSESHYVRLVISDDGKGISPENLKNIGMPFYTTKPDGNGLGVATCIQIMEELKGKFQIESVRDEGTKVTLIIPTTNRLIK</sequence>
<dbReference type="SUPFAM" id="SSF103190">
    <property type="entry name" value="Sensory domain-like"/>
    <property type="match status" value="1"/>
</dbReference>
<evidence type="ECO:0000256" key="7">
    <source>
        <dbReference type="ARBA" id="ARBA00022692"/>
    </source>
</evidence>
<dbReference type="CDD" id="cd12914">
    <property type="entry name" value="PDC1_DGC_like"/>
    <property type="match status" value="1"/>
</dbReference>
<dbReference type="SMART" id="SM00387">
    <property type="entry name" value="HATPase_c"/>
    <property type="match status" value="1"/>
</dbReference>
<dbReference type="Gene3D" id="1.10.287.130">
    <property type="match status" value="1"/>
</dbReference>
<comment type="caution">
    <text evidence="17">The sequence shown here is derived from an EMBL/GenBank/DDBJ whole genome shotgun (WGS) entry which is preliminary data.</text>
</comment>
<dbReference type="Gene3D" id="3.30.450.20">
    <property type="entry name" value="PAS domain"/>
    <property type="match status" value="1"/>
</dbReference>
<comment type="catalytic activity">
    <reaction evidence="1">
        <text>ATP + protein L-histidine = ADP + protein N-phospho-L-histidine.</text>
        <dbReference type="EC" id="2.7.13.3"/>
    </reaction>
</comment>
<evidence type="ECO:0000256" key="6">
    <source>
        <dbReference type="ARBA" id="ARBA00022679"/>
    </source>
</evidence>
<dbReference type="InterPro" id="IPR033479">
    <property type="entry name" value="dCache_1"/>
</dbReference>
<gene>
    <name evidence="17" type="ORF">FC678_13855</name>
</gene>
<feature type="domain" description="Histidine kinase" evidence="15">
    <location>
        <begin position="401"/>
        <end position="607"/>
    </location>
</feature>
<dbReference type="Pfam" id="PF00512">
    <property type="entry name" value="HisKA"/>
    <property type="match status" value="1"/>
</dbReference>
<dbReference type="AlphaFoldDB" id="A0A9X8ZGE2"/>
<evidence type="ECO:0000259" key="16">
    <source>
        <dbReference type="PROSITE" id="PS50885"/>
    </source>
</evidence>
<dbReference type="GO" id="GO:0000155">
    <property type="term" value="F:phosphorelay sensor kinase activity"/>
    <property type="evidence" value="ECO:0007669"/>
    <property type="project" value="InterPro"/>
</dbReference>
<dbReference type="PANTHER" id="PTHR45528:SF1">
    <property type="entry name" value="SENSOR HISTIDINE KINASE CPXA"/>
    <property type="match status" value="1"/>
</dbReference>
<dbReference type="EMBL" id="SZNT01000187">
    <property type="protein sequence ID" value="TKH10757.1"/>
    <property type="molecule type" value="Genomic_DNA"/>
</dbReference>
<dbReference type="InterPro" id="IPR029151">
    <property type="entry name" value="Sensor-like_sf"/>
</dbReference>
<keyword evidence="5" id="KW-0597">Phosphoprotein</keyword>
<evidence type="ECO:0000256" key="2">
    <source>
        <dbReference type="ARBA" id="ARBA00004651"/>
    </source>
</evidence>
<dbReference type="SUPFAM" id="SSF55874">
    <property type="entry name" value="ATPase domain of HSP90 chaperone/DNA topoisomerase II/histidine kinase"/>
    <property type="match status" value="1"/>
</dbReference>
<evidence type="ECO:0000256" key="5">
    <source>
        <dbReference type="ARBA" id="ARBA00022553"/>
    </source>
</evidence>
<dbReference type="Proteomes" id="UP000309170">
    <property type="component" value="Unassembled WGS sequence"/>
</dbReference>
<evidence type="ECO:0000256" key="3">
    <source>
        <dbReference type="ARBA" id="ARBA00012438"/>
    </source>
</evidence>
<name>A0A9X8ZGE2_9BACI</name>
<dbReference type="PROSITE" id="PS50109">
    <property type="entry name" value="HIS_KIN"/>
    <property type="match status" value="1"/>
</dbReference>
<evidence type="ECO:0000256" key="9">
    <source>
        <dbReference type="ARBA" id="ARBA00022777"/>
    </source>
</evidence>
<evidence type="ECO:0000256" key="8">
    <source>
        <dbReference type="ARBA" id="ARBA00022741"/>
    </source>
</evidence>
<dbReference type="Gene3D" id="3.30.565.10">
    <property type="entry name" value="Histidine kinase-like ATPase, C-terminal domain"/>
    <property type="match status" value="1"/>
</dbReference>
<dbReference type="InterPro" id="IPR003594">
    <property type="entry name" value="HATPase_dom"/>
</dbReference>
<dbReference type="PANTHER" id="PTHR45528">
    <property type="entry name" value="SENSOR HISTIDINE KINASE CPXA"/>
    <property type="match status" value="1"/>
</dbReference>
<dbReference type="CDD" id="cd00082">
    <property type="entry name" value="HisKA"/>
    <property type="match status" value="1"/>
</dbReference>
<dbReference type="InterPro" id="IPR003660">
    <property type="entry name" value="HAMP_dom"/>
</dbReference>
<protein>
    <recommendedName>
        <fullName evidence="3">histidine kinase</fullName>
        <ecNumber evidence="3">2.7.13.3</ecNumber>
    </recommendedName>
</protein>
<evidence type="ECO:0000259" key="15">
    <source>
        <dbReference type="PROSITE" id="PS50109"/>
    </source>
</evidence>
<organism evidence="17 18">
    <name type="scientific">Peribacillus simplex</name>
    <dbReference type="NCBI Taxonomy" id="1478"/>
    <lineage>
        <taxon>Bacteria</taxon>
        <taxon>Bacillati</taxon>
        <taxon>Bacillota</taxon>
        <taxon>Bacilli</taxon>
        <taxon>Bacillales</taxon>
        <taxon>Bacillaceae</taxon>
        <taxon>Peribacillus</taxon>
    </lineage>
</organism>
<proteinExistence type="predicted"/>
<dbReference type="InterPro" id="IPR003661">
    <property type="entry name" value="HisK_dim/P_dom"/>
</dbReference>
<keyword evidence="11 14" id="KW-1133">Transmembrane helix</keyword>
<evidence type="ECO:0000256" key="13">
    <source>
        <dbReference type="ARBA" id="ARBA00023136"/>
    </source>
</evidence>
<comment type="subcellular location">
    <subcellularLocation>
        <location evidence="2">Cell membrane</location>
        <topology evidence="2">Multi-pass membrane protein</topology>
    </subcellularLocation>
</comment>
<evidence type="ECO:0000256" key="1">
    <source>
        <dbReference type="ARBA" id="ARBA00000085"/>
    </source>
</evidence>
<evidence type="ECO:0000313" key="18">
    <source>
        <dbReference type="Proteomes" id="UP000309170"/>
    </source>
</evidence>
<feature type="transmembrane region" description="Helical" evidence="14">
    <location>
        <begin position="308"/>
        <end position="330"/>
    </location>
</feature>
<dbReference type="InterPro" id="IPR036890">
    <property type="entry name" value="HATPase_C_sf"/>
</dbReference>
<dbReference type="InterPro" id="IPR036097">
    <property type="entry name" value="HisK_dim/P_sf"/>
</dbReference>
<dbReference type="Pfam" id="PF02743">
    <property type="entry name" value="dCache_1"/>
    <property type="match status" value="1"/>
</dbReference>
<feature type="domain" description="HAMP" evidence="16">
    <location>
        <begin position="332"/>
        <end position="384"/>
    </location>
</feature>
<keyword evidence="13 14" id="KW-0472">Membrane</keyword>
<dbReference type="InterPro" id="IPR004358">
    <property type="entry name" value="Sig_transdc_His_kin-like_C"/>
</dbReference>
<dbReference type="SMART" id="SM00388">
    <property type="entry name" value="HisKA"/>
    <property type="match status" value="1"/>
</dbReference>
<keyword evidence="8" id="KW-0547">Nucleotide-binding</keyword>
<dbReference type="PRINTS" id="PR00344">
    <property type="entry name" value="BCTRLSENSOR"/>
</dbReference>
<evidence type="ECO:0000256" key="11">
    <source>
        <dbReference type="ARBA" id="ARBA00022989"/>
    </source>
</evidence>
<accession>A0A9X8ZGE2</accession>
<dbReference type="GO" id="GO:0005886">
    <property type="term" value="C:plasma membrane"/>
    <property type="evidence" value="ECO:0007669"/>
    <property type="project" value="UniProtKB-SubCell"/>
</dbReference>
<keyword evidence="6" id="KW-0808">Transferase</keyword>
<dbReference type="GO" id="GO:0005524">
    <property type="term" value="F:ATP binding"/>
    <property type="evidence" value="ECO:0007669"/>
    <property type="project" value="UniProtKB-KW"/>
</dbReference>
<reference evidence="17 18" key="1">
    <citation type="journal article" date="2019" name="Environ. Microbiol.">
        <title>An active ?-lactamase is a part of an orchestrated cell wall stress resistance network of Bacillus subtilis and related rhizosphere species.</title>
        <authorList>
            <person name="Bucher T."/>
            <person name="Keren-Paz A."/>
            <person name="Hausser J."/>
            <person name="Olender T."/>
            <person name="Cytryn E."/>
            <person name="Kolodkin-Gal I."/>
        </authorList>
    </citation>
    <scope>NUCLEOTIDE SEQUENCE [LARGE SCALE GENOMIC DNA]</scope>
    <source>
        <strain evidence="17 18">I4</strain>
    </source>
</reference>
<dbReference type="InterPro" id="IPR005467">
    <property type="entry name" value="His_kinase_dom"/>
</dbReference>
<dbReference type="Gene3D" id="6.10.340.10">
    <property type="match status" value="1"/>
</dbReference>
<keyword evidence="9" id="KW-0418">Kinase</keyword>
<feature type="transmembrane region" description="Helical" evidence="14">
    <location>
        <begin position="32"/>
        <end position="52"/>
    </location>
</feature>
<keyword evidence="10" id="KW-0067">ATP-binding</keyword>
<dbReference type="SUPFAM" id="SSF47384">
    <property type="entry name" value="Homodimeric domain of signal transducing histidine kinase"/>
    <property type="match status" value="1"/>
</dbReference>
<keyword evidence="4" id="KW-1003">Cell membrane</keyword>